<evidence type="ECO:0000313" key="9">
    <source>
        <dbReference type="EMBL" id="MWB98987.1"/>
    </source>
</evidence>
<proteinExistence type="predicted"/>
<organism evidence="9 10">
    <name type="scientific">Agromyces seonyuensis</name>
    <dbReference type="NCBI Taxonomy" id="2662446"/>
    <lineage>
        <taxon>Bacteria</taxon>
        <taxon>Bacillati</taxon>
        <taxon>Actinomycetota</taxon>
        <taxon>Actinomycetes</taxon>
        <taxon>Micrococcales</taxon>
        <taxon>Microbacteriaceae</taxon>
        <taxon>Agromyces</taxon>
    </lineage>
</organism>
<keyword evidence="5 7" id="KW-1133">Transmembrane helix</keyword>
<dbReference type="InterPro" id="IPR020846">
    <property type="entry name" value="MFS_dom"/>
</dbReference>
<dbReference type="CDD" id="cd06173">
    <property type="entry name" value="MFS_MefA_like"/>
    <property type="match status" value="1"/>
</dbReference>
<feature type="transmembrane region" description="Helical" evidence="7">
    <location>
        <begin position="41"/>
        <end position="64"/>
    </location>
</feature>
<gene>
    <name evidence="9" type="ORF">GB864_10555</name>
</gene>
<feature type="transmembrane region" description="Helical" evidence="7">
    <location>
        <begin position="176"/>
        <end position="198"/>
    </location>
</feature>
<dbReference type="InterPro" id="IPR010290">
    <property type="entry name" value="TM_effector"/>
</dbReference>
<dbReference type="GO" id="GO:0005886">
    <property type="term" value="C:plasma membrane"/>
    <property type="evidence" value="ECO:0007669"/>
    <property type="project" value="UniProtKB-SubCell"/>
</dbReference>
<reference evidence="9 10" key="1">
    <citation type="submission" date="2019-12" db="EMBL/GenBank/DDBJ databases">
        <authorList>
            <person name="Kim Y.S."/>
        </authorList>
    </citation>
    <scope>NUCLEOTIDE SEQUENCE [LARGE SCALE GENOMIC DNA]</scope>
    <source>
        <strain evidence="9 10">MMS17-SY077</strain>
    </source>
</reference>
<feature type="transmembrane region" description="Helical" evidence="7">
    <location>
        <begin position="103"/>
        <end position="124"/>
    </location>
</feature>
<feature type="transmembrane region" description="Helical" evidence="7">
    <location>
        <begin position="204"/>
        <end position="224"/>
    </location>
</feature>
<dbReference type="Proteomes" id="UP000438182">
    <property type="component" value="Unassembled WGS sequence"/>
</dbReference>
<evidence type="ECO:0000256" key="7">
    <source>
        <dbReference type="SAM" id="Phobius"/>
    </source>
</evidence>
<evidence type="ECO:0000256" key="1">
    <source>
        <dbReference type="ARBA" id="ARBA00004429"/>
    </source>
</evidence>
<sequence>MSTEPPVEPPLETGGRAVIPPVKRRFVDLAPLRASPAFARLWIGTSISGIGAQLTIVAVGLQLFDMTGSTLAVALVGGIALLPMIVAGLWGGMLADAFDRKRVLIVSSLVSWASTIGLLVLSAVDASLAADGVRGWVWPFYVLTTLNSIASTISGATRGSVYPRILPAELVSRATALSGISIGIMLTVGPALAGVLVATVGLPLTFAVDVVLFSAGFLGILGLPKLPPLAHAARPGLQSLRDGLDFLRRAPNIRASFLVDIVAMTFGRPYALLPAVGAAVIGGGAVTVGILTAAAAVGTFTTSLLSGPVAHVHRYGVAIGRAIIVYGGCIAAFGAVVGLMQTGWFGEVGPEWGQANLVALALAALALAGSGAADEVSAIFRQTMLLTAAPDEMRGRLQGVFTVVVAGGPRLGDLYAGILASAVALWFPPLLGGLVIMATLTVLLRVLVSFREYDARDPKP</sequence>
<feature type="transmembrane region" description="Helical" evidence="7">
    <location>
        <begin position="70"/>
        <end position="91"/>
    </location>
</feature>
<keyword evidence="10" id="KW-1185">Reference proteome</keyword>
<keyword evidence="4 7" id="KW-0812">Transmembrane</keyword>
<feature type="transmembrane region" description="Helical" evidence="7">
    <location>
        <begin position="257"/>
        <end position="282"/>
    </location>
</feature>
<keyword evidence="2" id="KW-0813">Transport</keyword>
<evidence type="ECO:0000256" key="5">
    <source>
        <dbReference type="ARBA" id="ARBA00022989"/>
    </source>
</evidence>
<dbReference type="RefSeq" id="WP_160424818.1">
    <property type="nucleotide sequence ID" value="NZ_WSTA01000044.1"/>
</dbReference>
<keyword evidence="6 7" id="KW-0472">Membrane</keyword>
<comment type="caution">
    <text evidence="9">The sequence shown here is derived from an EMBL/GenBank/DDBJ whole genome shotgun (WGS) entry which is preliminary data.</text>
</comment>
<feature type="transmembrane region" description="Helical" evidence="7">
    <location>
        <begin position="357"/>
        <end position="380"/>
    </location>
</feature>
<evidence type="ECO:0000313" key="10">
    <source>
        <dbReference type="Proteomes" id="UP000438182"/>
    </source>
</evidence>
<evidence type="ECO:0000256" key="2">
    <source>
        <dbReference type="ARBA" id="ARBA00022448"/>
    </source>
</evidence>
<feature type="transmembrane region" description="Helical" evidence="7">
    <location>
        <begin position="136"/>
        <end position="156"/>
    </location>
</feature>
<dbReference type="PROSITE" id="PS50850">
    <property type="entry name" value="MFS"/>
    <property type="match status" value="1"/>
</dbReference>
<dbReference type="PANTHER" id="PTHR23513:SF9">
    <property type="entry name" value="ENTEROBACTIN EXPORTER ENTS"/>
    <property type="match status" value="1"/>
</dbReference>
<feature type="transmembrane region" description="Helical" evidence="7">
    <location>
        <begin position="430"/>
        <end position="450"/>
    </location>
</feature>
<dbReference type="EMBL" id="WSTA01000044">
    <property type="protein sequence ID" value="MWB98987.1"/>
    <property type="molecule type" value="Genomic_DNA"/>
</dbReference>
<dbReference type="InterPro" id="IPR036259">
    <property type="entry name" value="MFS_trans_sf"/>
</dbReference>
<dbReference type="Gene3D" id="1.20.1250.20">
    <property type="entry name" value="MFS general substrate transporter like domains"/>
    <property type="match status" value="1"/>
</dbReference>
<dbReference type="SUPFAM" id="SSF103473">
    <property type="entry name" value="MFS general substrate transporter"/>
    <property type="match status" value="1"/>
</dbReference>
<name>A0A6I4P5W1_9MICO</name>
<feature type="transmembrane region" description="Helical" evidence="7">
    <location>
        <begin position="400"/>
        <end position="424"/>
    </location>
</feature>
<accession>A0A6I4P5W1</accession>
<evidence type="ECO:0000256" key="6">
    <source>
        <dbReference type="ARBA" id="ARBA00023136"/>
    </source>
</evidence>
<dbReference type="Pfam" id="PF05977">
    <property type="entry name" value="MFS_3"/>
    <property type="match status" value="1"/>
</dbReference>
<dbReference type="GO" id="GO:0022857">
    <property type="term" value="F:transmembrane transporter activity"/>
    <property type="evidence" value="ECO:0007669"/>
    <property type="project" value="InterPro"/>
</dbReference>
<feature type="transmembrane region" description="Helical" evidence="7">
    <location>
        <begin position="322"/>
        <end position="345"/>
    </location>
</feature>
<protein>
    <submittedName>
        <fullName evidence="9">MFS transporter</fullName>
    </submittedName>
</protein>
<comment type="subcellular location">
    <subcellularLocation>
        <location evidence="1">Cell inner membrane</location>
        <topology evidence="1">Multi-pass membrane protein</topology>
    </subcellularLocation>
</comment>
<evidence type="ECO:0000256" key="3">
    <source>
        <dbReference type="ARBA" id="ARBA00022475"/>
    </source>
</evidence>
<evidence type="ECO:0000256" key="4">
    <source>
        <dbReference type="ARBA" id="ARBA00022692"/>
    </source>
</evidence>
<dbReference type="AlphaFoldDB" id="A0A6I4P5W1"/>
<dbReference type="PANTHER" id="PTHR23513">
    <property type="entry name" value="INTEGRAL MEMBRANE EFFLUX PROTEIN-RELATED"/>
    <property type="match status" value="1"/>
</dbReference>
<feature type="domain" description="Major facilitator superfamily (MFS) profile" evidence="8">
    <location>
        <begin position="208"/>
        <end position="460"/>
    </location>
</feature>
<evidence type="ECO:0000259" key="8">
    <source>
        <dbReference type="PROSITE" id="PS50850"/>
    </source>
</evidence>
<keyword evidence="3" id="KW-1003">Cell membrane</keyword>